<dbReference type="EMBL" id="CP003108">
    <property type="protein sequence ID" value="AET70034.1"/>
    <property type="molecule type" value="Genomic_DNA"/>
</dbReference>
<evidence type="ECO:0000313" key="2">
    <source>
        <dbReference type="EMBL" id="AET70034.1"/>
    </source>
</evidence>
<dbReference type="OrthoDB" id="9790652at2"/>
<dbReference type="NCBIfam" id="TIGR03827">
    <property type="entry name" value="GNAT_ablB"/>
    <property type="match status" value="1"/>
</dbReference>
<dbReference type="RefSeq" id="WP_014186841.1">
    <property type="nucleotide sequence ID" value="NC_016584.1"/>
</dbReference>
<keyword evidence="2" id="KW-0808">Transferase</keyword>
<dbReference type="CDD" id="cd04301">
    <property type="entry name" value="NAT_SF"/>
    <property type="match status" value="1"/>
</dbReference>
<dbReference type="eggNOG" id="COG0456">
    <property type="taxonomic scope" value="Bacteria"/>
</dbReference>
<evidence type="ECO:0000259" key="1">
    <source>
        <dbReference type="PROSITE" id="PS51186"/>
    </source>
</evidence>
<dbReference type="PATRIC" id="fig|768706.3.peg.4709"/>
<reference evidence="2 3" key="2">
    <citation type="journal article" date="2012" name="J. Bacteriol.">
        <title>Complete genome sequences of Desulfosporosinus orientis DSM765T, Desulfosporosinus youngiae DSM17734T, Desulfosporosinus meridiei DSM13257T, and Desulfosporosinus acidiphilus DSM22704T.</title>
        <authorList>
            <person name="Pester M."/>
            <person name="Brambilla E."/>
            <person name="Alazard D."/>
            <person name="Rattei T."/>
            <person name="Weinmaier T."/>
            <person name="Han J."/>
            <person name="Lucas S."/>
            <person name="Lapidus A."/>
            <person name="Cheng J.F."/>
            <person name="Goodwin L."/>
            <person name="Pitluck S."/>
            <person name="Peters L."/>
            <person name="Ovchinnikova G."/>
            <person name="Teshima H."/>
            <person name="Detter J.C."/>
            <person name="Han C.S."/>
            <person name="Tapia R."/>
            <person name="Land M.L."/>
            <person name="Hauser L."/>
            <person name="Kyrpides N.C."/>
            <person name="Ivanova N.N."/>
            <person name="Pagani I."/>
            <person name="Huntmann M."/>
            <person name="Wei C.L."/>
            <person name="Davenport K.W."/>
            <person name="Daligault H."/>
            <person name="Chain P.S."/>
            <person name="Chen A."/>
            <person name="Mavromatis K."/>
            <person name="Markowitz V."/>
            <person name="Szeto E."/>
            <person name="Mikhailova N."/>
            <person name="Pati A."/>
            <person name="Wagner M."/>
            <person name="Woyke T."/>
            <person name="Ollivier B."/>
            <person name="Klenk H.P."/>
            <person name="Spring S."/>
            <person name="Loy A."/>
        </authorList>
    </citation>
    <scope>NUCLEOTIDE SEQUENCE [LARGE SCALE GENOMIC DNA]</scope>
    <source>
        <strain evidence="3">ATCC 19365 / DSM 765 / NCIMB 8382 / VKM B-1628</strain>
    </source>
</reference>
<dbReference type="KEGG" id="dor:Desor_4630"/>
<protein>
    <submittedName>
        <fullName evidence="2">Putative beta-lysine N-acetyltransferase</fullName>
    </submittedName>
</protein>
<dbReference type="GO" id="GO:0008080">
    <property type="term" value="F:N-acetyltransferase activity"/>
    <property type="evidence" value="ECO:0007669"/>
    <property type="project" value="InterPro"/>
</dbReference>
<name>G7WE58_DESOD</name>
<reference evidence="3" key="1">
    <citation type="submission" date="2011-11" db="EMBL/GenBank/DDBJ databases">
        <title>Complete sequence of Desulfosporosinus orientis DSM 765.</title>
        <authorList>
            <person name="Lucas S."/>
            <person name="Han J."/>
            <person name="Lapidus A."/>
            <person name="Cheng J.-F."/>
            <person name="Goodwin L."/>
            <person name="Pitluck S."/>
            <person name="Peters L."/>
            <person name="Ovchinnikova G."/>
            <person name="Teshima H."/>
            <person name="Detter J.C."/>
            <person name="Han C."/>
            <person name="Tapia R."/>
            <person name="Land M."/>
            <person name="Hauser L."/>
            <person name="Kyrpides N."/>
            <person name="Ivanova N."/>
            <person name="Pagani I."/>
            <person name="Pester M."/>
            <person name="Spring S."/>
            <person name="Ollivier B."/>
            <person name="Rattei T."/>
            <person name="Klenk H.-P."/>
            <person name="Wagner M."/>
            <person name="Loy A."/>
            <person name="Woyke T."/>
        </authorList>
    </citation>
    <scope>NUCLEOTIDE SEQUENCE [LARGE SCALE GENOMIC DNA]</scope>
    <source>
        <strain evidence="3">ATCC 19365 / DSM 765 / NCIMB 8382 / VKM B-1628</strain>
    </source>
</reference>
<dbReference type="InterPro" id="IPR000182">
    <property type="entry name" value="GNAT_dom"/>
</dbReference>
<dbReference type="STRING" id="768706.Desor_4630"/>
<dbReference type="HOGENOM" id="CLU_081246_0_0_9"/>
<proteinExistence type="predicted"/>
<dbReference type="AlphaFoldDB" id="G7WE58"/>
<accession>G7WE58</accession>
<dbReference type="PROSITE" id="PS51186">
    <property type="entry name" value="GNAT"/>
    <property type="match status" value="1"/>
</dbReference>
<dbReference type="Proteomes" id="UP000006346">
    <property type="component" value="Chromosome"/>
</dbReference>
<dbReference type="Pfam" id="PF00583">
    <property type="entry name" value="Acetyltransf_1"/>
    <property type="match status" value="1"/>
</dbReference>
<feature type="domain" description="N-acetyltransferase" evidence="1">
    <location>
        <begin position="126"/>
        <end position="274"/>
    </location>
</feature>
<sequence length="274" mass="31499">MLNTMGLCSLKSVIVDERNKRLVVNGYPEETNPAFFSRELIDFAVARKLEKIWLWAIPADVPEFLGCGFRTEGSLFRDKYDEFAISLAYYVSFSRGNSDKLESENDIINTVRTEPIRRMPSLPQGMELKLLNESFAPEISKLLTQVFKTYPSPVEDDQYVQSLIKNGNIFAGAFFEERLVAVAAAYPDDTLKRCEMTDCATLKEYRGYSLSQRLLDILEQEIQKYGSYILFTLARAQSYGMNRVFHKLGYRFQGRLIKNCDIAGSFEDMNLWVK</sequence>
<gene>
    <name evidence="2" type="ordered locus">Desor_4630</name>
</gene>
<dbReference type="InterPro" id="IPR016181">
    <property type="entry name" value="Acyl_CoA_acyltransferase"/>
</dbReference>
<organism evidence="2 3">
    <name type="scientific">Desulfosporosinus orientis (strain ATCC 19365 / DSM 765 / NCIMB 8382 / VKM B-1628 / Singapore I)</name>
    <name type="common">Desulfotomaculum orientis</name>
    <dbReference type="NCBI Taxonomy" id="768706"/>
    <lineage>
        <taxon>Bacteria</taxon>
        <taxon>Bacillati</taxon>
        <taxon>Bacillota</taxon>
        <taxon>Clostridia</taxon>
        <taxon>Eubacteriales</taxon>
        <taxon>Desulfitobacteriaceae</taxon>
        <taxon>Desulfosporosinus</taxon>
    </lineage>
</organism>
<evidence type="ECO:0000313" key="3">
    <source>
        <dbReference type="Proteomes" id="UP000006346"/>
    </source>
</evidence>
<dbReference type="Gene3D" id="3.40.630.30">
    <property type="match status" value="1"/>
</dbReference>
<dbReference type="SUPFAM" id="SSF55729">
    <property type="entry name" value="Acyl-CoA N-acyltransferases (Nat)"/>
    <property type="match status" value="1"/>
</dbReference>
<keyword evidence="3" id="KW-1185">Reference proteome</keyword>
<dbReference type="InterPro" id="IPR022525">
    <property type="entry name" value="GNAT_AblB"/>
</dbReference>